<feature type="compositionally biased region" description="Polar residues" evidence="4">
    <location>
        <begin position="25"/>
        <end position="34"/>
    </location>
</feature>
<dbReference type="VEuPathDB" id="FungiDB:SeMB42_g02630"/>
<feature type="coiled-coil region" evidence="3">
    <location>
        <begin position="947"/>
        <end position="981"/>
    </location>
</feature>
<dbReference type="VEuPathDB" id="FungiDB:SeMB42_g02629"/>
<accession>A0A507CK01</accession>
<keyword evidence="2" id="KW-0963">Cytoplasm</keyword>
<dbReference type="Proteomes" id="UP000320475">
    <property type="component" value="Unassembled WGS sequence"/>
</dbReference>
<comment type="caution">
    <text evidence="6">The sequence shown here is derived from an EMBL/GenBank/DDBJ whole genome shotgun (WGS) entry which is preliminary data.</text>
</comment>
<dbReference type="AlphaFoldDB" id="A0A507CK01"/>
<dbReference type="GO" id="GO:0005737">
    <property type="term" value="C:cytoplasm"/>
    <property type="evidence" value="ECO:0007669"/>
    <property type="project" value="UniProtKB-SubCell"/>
</dbReference>
<evidence type="ECO:0000313" key="6">
    <source>
        <dbReference type="EMBL" id="TPX39978.1"/>
    </source>
</evidence>
<dbReference type="EMBL" id="QEAM01000426">
    <property type="protein sequence ID" value="TPX39978.1"/>
    <property type="molecule type" value="Genomic_DNA"/>
</dbReference>
<feature type="coiled-coil region" evidence="3">
    <location>
        <begin position="198"/>
        <end position="274"/>
    </location>
</feature>
<reference evidence="6 7" key="1">
    <citation type="journal article" date="2019" name="Sci. Rep.">
        <title>Comparative genomics of chytrid fungi reveal insights into the obligate biotrophic and pathogenic lifestyle of Synchytrium endobioticum.</title>
        <authorList>
            <person name="van de Vossenberg B.T.L.H."/>
            <person name="Warris S."/>
            <person name="Nguyen H.D.T."/>
            <person name="van Gent-Pelzer M.P.E."/>
            <person name="Joly D.L."/>
            <person name="van de Geest H.C."/>
            <person name="Bonants P.J.M."/>
            <person name="Smith D.S."/>
            <person name="Levesque C.A."/>
            <person name="van der Lee T.A.J."/>
        </authorList>
    </citation>
    <scope>NUCLEOTIDE SEQUENCE [LARGE SCALE GENOMIC DNA]</scope>
    <source>
        <strain evidence="6 7">LEV6574</strain>
    </source>
</reference>
<evidence type="ECO:0000256" key="2">
    <source>
        <dbReference type="ARBA" id="ARBA00022490"/>
    </source>
</evidence>
<protein>
    <recommendedName>
        <fullName evidence="5">Centrosomin N-terminal motif 1 domain-containing protein</fullName>
    </recommendedName>
</protein>
<comment type="subcellular location">
    <subcellularLocation>
        <location evidence="1">Cytoplasm</location>
    </subcellularLocation>
</comment>
<keyword evidence="3" id="KW-0175">Coiled coil</keyword>
<gene>
    <name evidence="6" type="ORF">SeLEV6574_g06881</name>
</gene>
<dbReference type="Gene3D" id="1.10.287.1490">
    <property type="match status" value="1"/>
</dbReference>
<evidence type="ECO:0000256" key="3">
    <source>
        <dbReference type="SAM" id="Coils"/>
    </source>
</evidence>
<organism evidence="6 7">
    <name type="scientific">Synchytrium endobioticum</name>
    <dbReference type="NCBI Taxonomy" id="286115"/>
    <lineage>
        <taxon>Eukaryota</taxon>
        <taxon>Fungi</taxon>
        <taxon>Fungi incertae sedis</taxon>
        <taxon>Chytridiomycota</taxon>
        <taxon>Chytridiomycota incertae sedis</taxon>
        <taxon>Chytridiomycetes</taxon>
        <taxon>Synchytriales</taxon>
        <taxon>Synchytriaceae</taxon>
        <taxon>Synchytrium</taxon>
    </lineage>
</organism>
<feature type="coiled-coil region" evidence="3">
    <location>
        <begin position="784"/>
        <end position="903"/>
    </location>
</feature>
<proteinExistence type="predicted"/>
<dbReference type="InterPro" id="IPR012943">
    <property type="entry name" value="Cnn_1N"/>
</dbReference>
<feature type="domain" description="Centrosomin N-terminal motif 1" evidence="5">
    <location>
        <begin position="163"/>
        <end position="220"/>
    </location>
</feature>
<feature type="coiled-coil region" evidence="3">
    <location>
        <begin position="423"/>
        <end position="496"/>
    </location>
</feature>
<dbReference type="OrthoDB" id="10255000at2759"/>
<evidence type="ECO:0000256" key="4">
    <source>
        <dbReference type="SAM" id="MobiDB-lite"/>
    </source>
</evidence>
<sequence>MQNEEYFLTSHPPIEMATIAGSAGSPRQSVSASTSPPPKRPNGRWAHVKAKVNTKGPSPKKYASAYPNPPESEATGPRPIAAVTESTGFDEAAFQLRMSRMELPELLPEGDEDSVEYAPPTNAYGLVTPSHMGWDWRIEKPNRRNPFSHPTPPMGIRAEREFVDKLDMENFDLKFRLYYLGEAMEKMSPDGLVLAKENAHLNTEIATLKAELDHYRGQIELFDQQKSQFHQWSVSKDKEVCAVRAELQATQQAVKEMDDRREDVERECRDFRVQIQLLKCHIADNNPGSREEQNKLKSELEAYKSSIADLTGLVDQLQSDIVAERAEKHQSRADLKTALTQLDQEKSALLDMSCRMMERDSQLSNLHNESQAIKDEADGLRKEVACLKTAAAKKDDVLRKATHMLNDINLQRDADCHALEAMRKEAQANQGELGIQNRQLKQELASEKQNNNSLTAQVELLRAKNSNDVSSARLEVESLKIQAARLNEELATSRNQHLLATQQLQALTAENASLKNSIDHSSRSNSAQAEILQAEVSKLQNEIEQRSQEHRNELSKVTEEHERLLRCAEGERQSVVQTLETRTRDLSVLHEEIGTMKKQVSKAKLILKEREKMKSEVEKASQETERLRTLNTKYSQDLNELKAKLHDQERLNAASNQEINALQEQIKSREEVLNRANAELTSFVQQHSSSSRTMDDAYAGQISDLQAENERLKTDLAVLKRRSAPDDGDGEPTSTWIREQNNHLQGKLQVVADQLAEKTEECTHLLNMLDERSIAHRQAMEELSERWGIEQAELKEDIASLKEERAHHIQDNEVLRSQVEDLQRLYDESEFRRQEVDEKGQQELEARQRELSAAHNAINELEWKLEQVGQQLVLERRAADAKISESNKRIHALKVEMESLEKTIAKSHEGHSFQQGCLDRHNVPASASSADDQRKVWKLNESLRQALDAKSNLADETAQKLREAQAQLATTEHECNKYRRALRYREAAIRQATSKILESNL</sequence>
<evidence type="ECO:0000313" key="7">
    <source>
        <dbReference type="Proteomes" id="UP000320475"/>
    </source>
</evidence>
<dbReference type="GO" id="GO:0005815">
    <property type="term" value="C:microtubule organizing center"/>
    <property type="evidence" value="ECO:0007669"/>
    <property type="project" value="InterPro"/>
</dbReference>
<evidence type="ECO:0000256" key="1">
    <source>
        <dbReference type="ARBA" id="ARBA00004496"/>
    </source>
</evidence>
<feature type="region of interest" description="Disordered" evidence="4">
    <location>
        <begin position="1"/>
        <end position="78"/>
    </location>
</feature>
<name>A0A507CK01_9FUNG</name>
<feature type="coiled-coil region" evidence="3">
    <location>
        <begin position="603"/>
        <end position="722"/>
    </location>
</feature>
<feature type="coiled-coil region" evidence="3">
    <location>
        <begin position="522"/>
        <end position="560"/>
    </location>
</feature>
<dbReference type="Pfam" id="PF07989">
    <property type="entry name" value="Cnn_1N"/>
    <property type="match status" value="1"/>
</dbReference>
<dbReference type="PANTHER" id="PTHR45615">
    <property type="entry name" value="MYOSIN HEAVY CHAIN, NON-MUSCLE"/>
    <property type="match status" value="1"/>
</dbReference>
<evidence type="ECO:0000259" key="5">
    <source>
        <dbReference type="Pfam" id="PF07989"/>
    </source>
</evidence>
<dbReference type="PANTHER" id="PTHR45615:SF80">
    <property type="entry name" value="GRIP DOMAIN-CONTAINING PROTEIN"/>
    <property type="match status" value="1"/>
</dbReference>